<dbReference type="GO" id="GO:0004519">
    <property type="term" value="F:endonuclease activity"/>
    <property type="evidence" value="ECO:0007669"/>
    <property type="project" value="UniProtKB-KW"/>
</dbReference>
<dbReference type="GO" id="GO:0016787">
    <property type="term" value="F:hydrolase activity"/>
    <property type="evidence" value="ECO:0007669"/>
    <property type="project" value="UniProtKB-KW"/>
</dbReference>
<dbReference type="GO" id="GO:0003964">
    <property type="term" value="F:RNA-directed DNA polymerase activity"/>
    <property type="evidence" value="ECO:0007669"/>
    <property type="project" value="UniProtKB-KW"/>
</dbReference>
<evidence type="ECO:0000259" key="7">
    <source>
        <dbReference type="Pfam" id="PF17917"/>
    </source>
</evidence>
<feature type="domain" description="Reverse transcriptase RNase H-like" evidence="7">
    <location>
        <begin position="4"/>
        <end position="79"/>
    </location>
</feature>
<protein>
    <submittedName>
        <fullName evidence="8">Integrase</fullName>
    </submittedName>
</protein>
<comment type="caution">
    <text evidence="8">The sequence shown here is derived from an EMBL/GenBank/DDBJ whole genome shotgun (WGS) entry which is preliminary data.</text>
</comment>
<dbReference type="InterPro" id="IPR043502">
    <property type="entry name" value="DNA/RNA_pol_sf"/>
</dbReference>
<evidence type="ECO:0000256" key="3">
    <source>
        <dbReference type="ARBA" id="ARBA00022722"/>
    </source>
</evidence>
<dbReference type="EMBL" id="SMMG02000005">
    <property type="protein sequence ID" value="KAA3473053.1"/>
    <property type="molecule type" value="Genomic_DNA"/>
</dbReference>
<dbReference type="SUPFAM" id="SSF56672">
    <property type="entry name" value="DNA/RNA polymerases"/>
    <property type="match status" value="1"/>
</dbReference>
<dbReference type="OrthoDB" id="1738613at2759"/>
<dbReference type="Proteomes" id="UP000325315">
    <property type="component" value="Unassembled WGS sequence"/>
</dbReference>
<keyword evidence="2" id="KW-0548">Nucleotidyltransferase</keyword>
<keyword evidence="4" id="KW-0255">Endonuclease</keyword>
<keyword evidence="3" id="KW-0540">Nuclease</keyword>
<evidence type="ECO:0000256" key="1">
    <source>
        <dbReference type="ARBA" id="ARBA00022679"/>
    </source>
</evidence>
<dbReference type="PANTHER" id="PTHR34072">
    <property type="entry name" value="ENZYMATIC POLYPROTEIN-RELATED"/>
    <property type="match status" value="1"/>
</dbReference>
<keyword evidence="9" id="KW-1185">Reference proteome</keyword>
<evidence type="ECO:0000256" key="5">
    <source>
        <dbReference type="ARBA" id="ARBA00022801"/>
    </source>
</evidence>
<evidence type="ECO:0000256" key="4">
    <source>
        <dbReference type="ARBA" id="ARBA00022759"/>
    </source>
</evidence>
<keyword evidence="1" id="KW-0808">Transferase</keyword>
<evidence type="ECO:0000256" key="6">
    <source>
        <dbReference type="ARBA" id="ARBA00022918"/>
    </source>
</evidence>
<proteinExistence type="predicted"/>
<keyword evidence="5" id="KW-0378">Hydrolase</keyword>
<reference evidence="9" key="1">
    <citation type="journal article" date="2019" name="Plant Biotechnol. J.">
        <title>Genome sequencing of the Australian wild diploid species Gossypium australe highlights disease resistance and delayed gland morphogenesis.</title>
        <authorList>
            <person name="Cai Y."/>
            <person name="Cai X."/>
            <person name="Wang Q."/>
            <person name="Wang P."/>
            <person name="Zhang Y."/>
            <person name="Cai C."/>
            <person name="Xu Y."/>
            <person name="Wang K."/>
            <person name="Zhou Z."/>
            <person name="Wang C."/>
            <person name="Geng S."/>
            <person name="Li B."/>
            <person name="Dong Q."/>
            <person name="Hou Y."/>
            <person name="Wang H."/>
            <person name="Ai P."/>
            <person name="Liu Z."/>
            <person name="Yi F."/>
            <person name="Sun M."/>
            <person name="An G."/>
            <person name="Cheng J."/>
            <person name="Zhang Y."/>
            <person name="Shi Q."/>
            <person name="Xie Y."/>
            <person name="Shi X."/>
            <person name="Chang Y."/>
            <person name="Huang F."/>
            <person name="Chen Y."/>
            <person name="Hong S."/>
            <person name="Mi L."/>
            <person name="Sun Q."/>
            <person name="Zhang L."/>
            <person name="Zhou B."/>
            <person name="Peng R."/>
            <person name="Zhang X."/>
            <person name="Liu F."/>
        </authorList>
    </citation>
    <scope>NUCLEOTIDE SEQUENCE [LARGE SCALE GENOMIC DNA]</scope>
    <source>
        <strain evidence="9">cv. PA1801</strain>
    </source>
</reference>
<name>A0A5B6VVC6_9ROSI</name>
<sequence>MQEGKVIAYDFRQLKSHEKKYPIHDLELAAIVFALKIRRHHLFSEKCHISTDHKSLKNLMSQKDLNLSQHRWLELLKDYDLA</sequence>
<dbReference type="AlphaFoldDB" id="A0A5B6VVC6"/>
<organism evidence="8 9">
    <name type="scientific">Gossypium australe</name>
    <dbReference type="NCBI Taxonomy" id="47621"/>
    <lineage>
        <taxon>Eukaryota</taxon>
        <taxon>Viridiplantae</taxon>
        <taxon>Streptophyta</taxon>
        <taxon>Embryophyta</taxon>
        <taxon>Tracheophyta</taxon>
        <taxon>Spermatophyta</taxon>
        <taxon>Magnoliopsida</taxon>
        <taxon>eudicotyledons</taxon>
        <taxon>Gunneridae</taxon>
        <taxon>Pentapetalae</taxon>
        <taxon>rosids</taxon>
        <taxon>malvids</taxon>
        <taxon>Malvales</taxon>
        <taxon>Malvaceae</taxon>
        <taxon>Malvoideae</taxon>
        <taxon>Gossypium</taxon>
    </lineage>
</organism>
<evidence type="ECO:0000256" key="2">
    <source>
        <dbReference type="ARBA" id="ARBA00022695"/>
    </source>
</evidence>
<dbReference type="InterPro" id="IPR041373">
    <property type="entry name" value="RT_RNaseH"/>
</dbReference>
<evidence type="ECO:0000313" key="9">
    <source>
        <dbReference type="Proteomes" id="UP000325315"/>
    </source>
</evidence>
<keyword evidence="6" id="KW-0695">RNA-directed DNA polymerase</keyword>
<dbReference type="PANTHER" id="PTHR34072:SF59">
    <property type="entry name" value="CCHC-TYPE INTEGRASE"/>
    <property type="match status" value="1"/>
</dbReference>
<dbReference type="Pfam" id="PF17917">
    <property type="entry name" value="RT_RNaseH"/>
    <property type="match status" value="1"/>
</dbReference>
<evidence type="ECO:0000313" key="8">
    <source>
        <dbReference type="EMBL" id="KAA3473053.1"/>
    </source>
</evidence>
<gene>
    <name evidence="8" type="ORF">EPI10_023463</name>
</gene>
<accession>A0A5B6VVC6</accession>